<evidence type="ECO:0000259" key="1">
    <source>
        <dbReference type="Pfam" id="PF00551"/>
    </source>
</evidence>
<reference evidence="3" key="1">
    <citation type="journal article" date="2019" name="Int. J. Syst. Evol. Microbiol.">
        <title>The Global Catalogue of Microorganisms (GCM) 10K type strain sequencing project: providing services to taxonomists for standard genome sequencing and annotation.</title>
        <authorList>
            <consortium name="The Broad Institute Genomics Platform"/>
            <consortium name="The Broad Institute Genome Sequencing Center for Infectious Disease"/>
            <person name="Wu L."/>
            <person name="Ma J."/>
        </authorList>
    </citation>
    <scope>NUCLEOTIDE SEQUENCE [LARGE SCALE GENOMIC DNA]</scope>
    <source>
        <strain evidence="3">NBRC 100033</strain>
    </source>
</reference>
<evidence type="ECO:0000313" key="2">
    <source>
        <dbReference type="EMBL" id="GLR64662.1"/>
    </source>
</evidence>
<dbReference type="Pfam" id="PF00551">
    <property type="entry name" value="Formyl_trans_N"/>
    <property type="match status" value="1"/>
</dbReference>
<keyword evidence="3" id="KW-1185">Reference proteome</keyword>
<accession>A0ABQ6A090</accession>
<dbReference type="PANTHER" id="PTHR11138">
    <property type="entry name" value="METHIONYL-TRNA FORMYLTRANSFERASE"/>
    <property type="match status" value="1"/>
</dbReference>
<gene>
    <name evidence="2" type="ORF">GCM10007878_21000</name>
</gene>
<feature type="domain" description="Formyl transferase N-terminal" evidence="1">
    <location>
        <begin position="49"/>
        <end position="164"/>
    </location>
</feature>
<comment type="caution">
    <text evidence="2">The sequence shown here is derived from an EMBL/GenBank/DDBJ whole genome shotgun (WGS) entry which is preliminary data.</text>
</comment>
<evidence type="ECO:0000313" key="3">
    <source>
        <dbReference type="Proteomes" id="UP001156682"/>
    </source>
</evidence>
<dbReference type="Proteomes" id="UP001156682">
    <property type="component" value="Unassembled WGS sequence"/>
</dbReference>
<sequence length="286" mass="33526">MPRDFTENKKEGFLFRLLKKIYSLFNKKHQTLKNFCEERNIEYTYICKGRDKEIDQWVKNINPDLIVVFSMSQLLRESIFRQPKHGTINMHPSYLPEYRGANPDFWQYYNMEMNPGVTIHYVDKGEDTGDIIYQERVHIPLGTKSPERLDKLITETGVPLMLKAIQAIKEGNAPRQPQTPLSPNDRARNLKPEEHAKIINWQEWPIERIWHILRGTELWLNAFEQPKGLYKGQRWLVGDFEKQSNNHKAGSLVKYQGKYALAVPEGYIYLSKSFSVKKAILAMLKG</sequence>
<dbReference type="EMBL" id="BSOR01000037">
    <property type="protein sequence ID" value="GLR64662.1"/>
    <property type="molecule type" value="Genomic_DNA"/>
</dbReference>
<dbReference type="InterPro" id="IPR002376">
    <property type="entry name" value="Formyl_transf_N"/>
</dbReference>
<dbReference type="InterPro" id="IPR036477">
    <property type="entry name" value="Formyl_transf_N_sf"/>
</dbReference>
<protein>
    <recommendedName>
        <fullName evidence="1">Formyl transferase N-terminal domain-containing protein</fullName>
    </recommendedName>
</protein>
<dbReference type="SUPFAM" id="SSF53328">
    <property type="entry name" value="Formyltransferase"/>
    <property type="match status" value="1"/>
</dbReference>
<dbReference type="PANTHER" id="PTHR11138:SF5">
    <property type="entry name" value="METHIONYL-TRNA FORMYLTRANSFERASE, MITOCHONDRIAL"/>
    <property type="match status" value="1"/>
</dbReference>
<name>A0ABQ6A090_9GAMM</name>
<proteinExistence type="predicted"/>
<dbReference type="Gene3D" id="3.40.50.12230">
    <property type="match status" value="1"/>
</dbReference>
<organism evidence="2 3">
    <name type="scientific">Marinospirillum insulare</name>
    <dbReference type="NCBI Taxonomy" id="217169"/>
    <lineage>
        <taxon>Bacteria</taxon>
        <taxon>Pseudomonadati</taxon>
        <taxon>Pseudomonadota</taxon>
        <taxon>Gammaproteobacteria</taxon>
        <taxon>Oceanospirillales</taxon>
        <taxon>Oceanospirillaceae</taxon>
        <taxon>Marinospirillum</taxon>
    </lineage>
</organism>